<sequence>VCVDHEEYFMSLVLDPE</sequence>
<comment type="caution">
    <text evidence="1">The sequence shown here is derived from an EMBL/GenBank/DDBJ whole genome shotgun (WGS) entry which is preliminary data.</text>
</comment>
<accession>A0A8J2J3J7</accession>
<dbReference type="Proteomes" id="UP000708208">
    <property type="component" value="Unassembled WGS sequence"/>
</dbReference>
<dbReference type="EMBL" id="CAJVCH010006646">
    <property type="protein sequence ID" value="CAG7659375.1"/>
    <property type="molecule type" value="Genomic_DNA"/>
</dbReference>
<keyword evidence="2" id="KW-1185">Reference proteome</keyword>
<reference evidence="1" key="1">
    <citation type="submission" date="2021-06" db="EMBL/GenBank/DDBJ databases">
        <authorList>
            <person name="Hodson N. C."/>
            <person name="Mongue J. A."/>
            <person name="Jaron S. K."/>
        </authorList>
    </citation>
    <scope>NUCLEOTIDE SEQUENCE</scope>
</reference>
<protein>
    <submittedName>
        <fullName evidence="1">Uncharacterized protein</fullName>
    </submittedName>
</protein>
<dbReference type="AlphaFoldDB" id="A0A8J2J3J7"/>
<proteinExistence type="predicted"/>
<organism evidence="1 2">
    <name type="scientific">Allacma fusca</name>
    <dbReference type="NCBI Taxonomy" id="39272"/>
    <lineage>
        <taxon>Eukaryota</taxon>
        <taxon>Metazoa</taxon>
        <taxon>Ecdysozoa</taxon>
        <taxon>Arthropoda</taxon>
        <taxon>Hexapoda</taxon>
        <taxon>Collembola</taxon>
        <taxon>Symphypleona</taxon>
        <taxon>Sminthuridae</taxon>
        <taxon>Allacma</taxon>
    </lineage>
</organism>
<gene>
    <name evidence="1" type="ORF">AFUS01_LOCUS1197</name>
</gene>
<name>A0A8J2J3J7_9HEXA</name>
<evidence type="ECO:0000313" key="1">
    <source>
        <dbReference type="EMBL" id="CAG7659375.1"/>
    </source>
</evidence>
<evidence type="ECO:0000313" key="2">
    <source>
        <dbReference type="Proteomes" id="UP000708208"/>
    </source>
</evidence>
<feature type="non-terminal residue" evidence="1">
    <location>
        <position position="1"/>
    </location>
</feature>